<reference evidence="1" key="1">
    <citation type="submission" date="2021-02" db="EMBL/GenBank/DDBJ databases">
        <title>Genome sequence Cadophora malorum strain M34.</title>
        <authorList>
            <person name="Stefanovic E."/>
            <person name="Vu D."/>
            <person name="Scully C."/>
            <person name="Dijksterhuis J."/>
            <person name="Roader J."/>
            <person name="Houbraken J."/>
        </authorList>
    </citation>
    <scope>NUCLEOTIDE SEQUENCE</scope>
    <source>
        <strain evidence="1">M34</strain>
    </source>
</reference>
<accession>A0A8H7WE70</accession>
<evidence type="ECO:0000313" key="1">
    <source>
        <dbReference type="EMBL" id="KAG4423147.1"/>
    </source>
</evidence>
<dbReference type="OrthoDB" id="4788824at2759"/>
<proteinExistence type="predicted"/>
<name>A0A8H7WE70_9HELO</name>
<organism evidence="1 2">
    <name type="scientific">Cadophora malorum</name>
    <dbReference type="NCBI Taxonomy" id="108018"/>
    <lineage>
        <taxon>Eukaryota</taxon>
        <taxon>Fungi</taxon>
        <taxon>Dikarya</taxon>
        <taxon>Ascomycota</taxon>
        <taxon>Pezizomycotina</taxon>
        <taxon>Leotiomycetes</taxon>
        <taxon>Helotiales</taxon>
        <taxon>Ploettnerulaceae</taxon>
        <taxon>Cadophora</taxon>
    </lineage>
</organism>
<dbReference type="Proteomes" id="UP000664132">
    <property type="component" value="Unassembled WGS sequence"/>
</dbReference>
<comment type="caution">
    <text evidence="1">The sequence shown here is derived from an EMBL/GenBank/DDBJ whole genome shotgun (WGS) entry which is preliminary data.</text>
</comment>
<keyword evidence="2" id="KW-1185">Reference proteome</keyword>
<evidence type="ECO:0000313" key="2">
    <source>
        <dbReference type="Proteomes" id="UP000664132"/>
    </source>
</evidence>
<protein>
    <recommendedName>
        <fullName evidence="3">GIY-YIG domain-containing protein</fullName>
    </recommendedName>
</protein>
<dbReference type="EMBL" id="JAFJYH010000039">
    <property type="protein sequence ID" value="KAG4423147.1"/>
    <property type="molecule type" value="Genomic_DNA"/>
</dbReference>
<sequence length="743" mass="84114">MSTQAAPQPVWAFEVITAHTSKMVDAAILMRGWKTNKAPFWQAEVGDIGFVSHESKDRDGFAAITRVQRTENGLVELRGVGYIPRKFLKVGEQKKDRPTTVGDVPDFKSPSVVPEQASKFSVFMKTLIRTWGEEKATLVGLGCSQGHIDWAIKKDSLYDAIEHGMKRAKTFHLFRDGCPTWDTLRTLKPVVSQRNKDDKFKRNPGIYALLYRLRFANRPPKLKWYVGNSVDIEYRLRQHEEIITSTDPPTYSLDHYTAAQEVYRSKDGDYCCVALAVWDPRTIEDFSARILFSSEQFFQCALSSLSSRLLESPLSVGDYVARGQDYAVGSVFRQLTQKVAGTVGWPLSTGVSGLNFSMALAEASRGEFISFTKVVLMDSDNKPKMDVFVRQAKVYKQGGEKVAHNRVNLLPQQVVQVGQKRTTVRSPFSLHIPDGWGIPAGTPVNIIVEVVPEGKLHHTPWLIIPSHAQFSNFAELKRLGIRVEWYVNGIWKSGYIQQEGMFVSIRSKVLYKGFPESKYILQAYARAMELFSALYRVQYQPAAPRWFPPIANVNLTEVAYSHLKQQLQISKPEPIQLPTPWLVHPTHNHKALVDRFGRNLITGKKPDNVFSGHLDQPRASMRKACDVCFLTLDGDKVIARDRNIELRTSAFTGKSERYPCIPELVDGEWSCKFCQLLRRPCTWTHEDHVSRNGWQDLLLQSCSKGCLHIKGPSLLSTELTSSKYKDTHPELAVVEEAFDDDDD</sequence>
<dbReference type="AlphaFoldDB" id="A0A8H7WE70"/>
<evidence type="ECO:0008006" key="3">
    <source>
        <dbReference type="Google" id="ProtNLM"/>
    </source>
</evidence>
<gene>
    <name evidence="1" type="ORF">IFR04_003784</name>
</gene>